<reference evidence="13" key="1">
    <citation type="submission" date="2016-10" db="EMBL/GenBank/DDBJ databases">
        <authorList>
            <person name="Varghese N."/>
            <person name="Submissions S."/>
        </authorList>
    </citation>
    <scope>NUCLEOTIDE SEQUENCE [LARGE SCALE GENOMIC DNA]</scope>
    <source>
        <strain evidence="13">CGMCC 1.7061</strain>
    </source>
</reference>
<sequence length="152" mass="16628">MQKLAVYTVHYRLKSNTGEVIDTSEGGEPLHFLLGSDGVIEGIQEAVRDRGPGDCLDVTIPPAMAYGEHRPELVRKVPRSAFEGIEDLQVGMKFQTNTGEEAQVVKVVGIDGNLVLVDANHPLAGLTLYFDLEIVAKREANEEEIAANRPLF</sequence>
<dbReference type="GO" id="GO:0042026">
    <property type="term" value="P:protein refolding"/>
    <property type="evidence" value="ECO:0007669"/>
    <property type="project" value="UniProtKB-ARBA"/>
</dbReference>
<keyword evidence="4" id="KW-0963">Cytoplasm</keyword>
<name>A0A1I4N7Y1_9GAMM</name>
<comment type="function">
    <text evidence="8">Also involved in hydrogenase metallocenter assembly, probably by participating in the nickel insertion step. This function in hydrogenase biosynthesis requires chaperone activity and the presence of the metal-binding domain, but not PPIase activity.</text>
</comment>
<feature type="domain" description="PPIase FKBP-type" evidence="11">
    <location>
        <begin position="4"/>
        <end position="93"/>
    </location>
</feature>
<dbReference type="Pfam" id="PF00254">
    <property type="entry name" value="FKBP_C"/>
    <property type="match status" value="1"/>
</dbReference>
<dbReference type="EC" id="5.2.1.8" evidence="10"/>
<dbReference type="AlphaFoldDB" id="A0A1I4N7Y1"/>
<evidence type="ECO:0000256" key="2">
    <source>
        <dbReference type="ARBA" id="ARBA00004496"/>
    </source>
</evidence>
<proteinExistence type="inferred from homology"/>
<evidence type="ECO:0000256" key="5">
    <source>
        <dbReference type="ARBA" id="ARBA00023110"/>
    </source>
</evidence>
<dbReference type="PROSITE" id="PS50059">
    <property type="entry name" value="FKBP_PPIASE"/>
    <property type="match status" value="1"/>
</dbReference>
<keyword evidence="13" id="KW-1185">Reference proteome</keyword>
<dbReference type="RefSeq" id="WP_092021005.1">
    <property type="nucleotide sequence ID" value="NZ_FOUE01000002.1"/>
</dbReference>
<dbReference type="Gene3D" id="3.10.50.40">
    <property type="match status" value="1"/>
</dbReference>
<keyword evidence="7 9" id="KW-0413">Isomerase</keyword>
<dbReference type="InterPro" id="IPR001179">
    <property type="entry name" value="PPIase_FKBP_dom"/>
</dbReference>
<evidence type="ECO:0000256" key="3">
    <source>
        <dbReference type="ARBA" id="ARBA00006577"/>
    </source>
</evidence>
<evidence type="ECO:0000256" key="10">
    <source>
        <dbReference type="RuleBase" id="RU003915"/>
    </source>
</evidence>
<evidence type="ECO:0000256" key="8">
    <source>
        <dbReference type="ARBA" id="ARBA00037071"/>
    </source>
</evidence>
<organism evidence="12 13">
    <name type="scientific">Marinobacter zhejiangensis</name>
    <dbReference type="NCBI Taxonomy" id="488535"/>
    <lineage>
        <taxon>Bacteria</taxon>
        <taxon>Pseudomonadati</taxon>
        <taxon>Pseudomonadota</taxon>
        <taxon>Gammaproteobacteria</taxon>
        <taxon>Pseudomonadales</taxon>
        <taxon>Marinobacteraceae</taxon>
        <taxon>Marinobacter</taxon>
    </lineage>
</organism>
<protein>
    <recommendedName>
        <fullName evidence="10">Peptidyl-prolyl cis-trans isomerase</fullName>
        <ecNumber evidence="10">5.2.1.8</ecNumber>
    </recommendedName>
</protein>
<evidence type="ECO:0000313" key="13">
    <source>
        <dbReference type="Proteomes" id="UP000198519"/>
    </source>
</evidence>
<evidence type="ECO:0000256" key="6">
    <source>
        <dbReference type="ARBA" id="ARBA00023186"/>
    </source>
</evidence>
<dbReference type="SUPFAM" id="SSF54534">
    <property type="entry name" value="FKBP-like"/>
    <property type="match status" value="1"/>
</dbReference>
<evidence type="ECO:0000256" key="1">
    <source>
        <dbReference type="ARBA" id="ARBA00000971"/>
    </source>
</evidence>
<comment type="similarity">
    <text evidence="3 10">Belongs to the FKBP-type PPIase family.</text>
</comment>
<dbReference type="PANTHER" id="PTHR47861">
    <property type="entry name" value="FKBP-TYPE PEPTIDYL-PROLYL CIS-TRANS ISOMERASE SLYD"/>
    <property type="match status" value="1"/>
</dbReference>
<evidence type="ECO:0000313" key="12">
    <source>
        <dbReference type="EMBL" id="SFM11505.1"/>
    </source>
</evidence>
<dbReference type="PANTHER" id="PTHR47861:SF3">
    <property type="entry name" value="FKBP-TYPE PEPTIDYL-PROLYL CIS-TRANS ISOMERASE SLYD"/>
    <property type="match status" value="1"/>
</dbReference>
<dbReference type="STRING" id="488535.SAMN04487963_1183"/>
<accession>A0A1I4N7Y1</accession>
<dbReference type="GO" id="GO:0003755">
    <property type="term" value="F:peptidyl-prolyl cis-trans isomerase activity"/>
    <property type="evidence" value="ECO:0007669"/>
    <property type="project" value="UniProtKB-UniRule"/>
</dbReference>
<gene>
    <name evidence="12" type="ORF">SAMN04487963_1183</name>
</gene>
<evidence type="ECO:0000256" key="7">
    <source>
        <dbReference type="ARBA" id="ARBA00023235"/>
    </source>
</evidence>
<dbReference type="Proteomes" id="UP000198519">
    <property type="component" value="Unassembled WGS sequence"/>
</dbReference>
<evidence type="ECO:0000259" key="11">
    <source>
        <dbReference type="PROSITE" id="PS50059"/>
    </source>
</evidence>
<comment type="catalytic activity">
    <reaction evidence="1 9 10">
        <text>[protein]-peptidylproline (omega=180) = [protein]-peptidylproline (omega=0)</text>
        <dbReference type="Rhea" id="RHEA:16237"/>
        <dbReference type="Rhea" id="RHEA-COMP:10747"/>
        <dbReference type="Rhea" id="RHEA-COMP:10748"/>
        <dbReference type="ChEBI" id="CHEBI:83833"/>
        <dbReference type="ChEBI" id="CHEBI:83834"/>
        <dbReference type="EC" id="5.2.1.8"/>
    </reaction>
</comment>
<evidence type="ECO:0000256" key="9">
    <source>
        <dbReference type="PROSITE-ProRule" id="PRU00277"/>
    </source>
</evidence>
<comment type="subcellular location">
    <subcellularLocation>
        <location evidence="2">Cytoplasm</location>
    </subcellularLocation>
</comment>
<evidence type="ECO:0000256" key="4">
    <source>
        <dbReference type="ARBA" id="ARBA00022490"/>
    </source>
</evidence>
<dbReference type="InterPro" id="IPR046357">
    <property type="entry name" value="PPIase_dom_sf"/>
</dbReference>
<dbReference type="EMBL" id="FOUE01000002">
    <property type="protein sequence ID" value="SFM11505.1"/>
    <property type="molecule type" value="Genomic_DNA"/>
</dbReference>
<dbReference type="OrthoDB" id="9808891at2"/>
<dbReference type="GO" id="GO:0005737">
    <property type="term" value="C:cytoplasm"/>
    <property type="evidence" value="ECO:0007669"/>
    <property type="project" value="UniProtKB-SubCell"/>
</dbReference>
<keyword evidence="5 9" id="KW-0697">Rotamase</keyword>
<keyword evidence="6" id="KW-0143">Chaperone</keyword>